<protein>
    <submittedName>
        <fullName evidence="6">ABC-type multidrug transport system, ATPase component</fullName>
    </submittedName>
</protein>
<dbReference type="KEGG" id="mez:Mtc_0127"/>
<accession>H8I6K7</accession>
<evidence type="ECO:0000256" key="2">
    <source>
        <dbReference type="ARBA" id="ARBA00022448"/>
    </source>
</evidence>
<sequence>MVDYPIRTEGLTKVYDGVKAVDSLDLSVDKGQVFGFLGPNGSGKTTTIGMMVGLIEPTAGKCFINGMDVVRNPMEVKRVTGYLPDGVGFYSGLTARQNLKYFAKLYEMKDADARISELLEYVGLGGVEKPAGTFSRGMKQRLGLAQALLNDPEVIFLDEPTNGLDPQGVIRFREIVKEQVKEGRTIFFSSHILEEVQHVCSTIGILLNGRLIALGTPDEIRRSRDRSAVRIRVKVSGAMPHLSDPRIIEASYSDGSASIKASADIRDDISRELIREGLAIRELAIEEETLEDVFLETVYGGA</sequence>
<dbReference type="Pfam" id="PF13732">
    <property type="entry name" value="DrrA1-3_C"/>
    <property type="match status" value="1"/>
</dbReference>
<dbReference type="PROSITE" id="PS50893">
    <property type="entry name" value="ABC_TRANSPORTER_2"/>
    <property type="match status" value="1"/>
</dbReference>
<dbReference type="Pfam" id="PF00005">
    <property type="entry name" value="ABC_tran"/>
    <property type="match status" value="1"/>
</dbReference>
<dbReference type="GO" id="GO:0016887">
    <property type="term" value="F:ATP hydrolysis activity"/>
    <property type="evidence" value="ECO:0007669"/>
    <property type="project" value="InterPro"/>
</dbReference>
<evidence type="ECO:0000256" key="1">
    <source>
        <dbReference type="ARBA" id="ARBA00005417"/>
    </source>
</evidence>
<dbReference type="STRING" id="1041930.Mtc_0127"/>
<dbReference type="Proteomes" id="UP000005233">
    <property type="component" value="Chromosome"/>
</dbReference>
<dbReference type="SMART" id="SM00382">
    <property type="entry name" value="AAA"/>
    <property type="match status" value="1"/>
</dbReference>
<dbReference type="RefSeq" id="WP_014404738.1">
    <property type="nucleotide sequence ID" value="NC_017034.1"/>
</dbReference>
<keyword evidence="7" id="KW-1185">Reference proteome</keyword>
<evidence type="ECO:0000313" key="7">
    <source>
        <dbReference type="Proteomes" id="UP000005233"/>
    </source>
</evidence>
<dbReference type="GO" id="GO:0005524">
    <property type="term" value="F:ATP binding"/>
    <property type="evidence" value="ECO:0007669"/>
    <property type="project" value="UniProtKB-KW"/>
</dbReference>
<dbReference type="PANTHER" id="PTHR43335">
    <property type="entry name" value="ABC TRANSPORTER, ATP-BINDING PROTEIN"/>
    <property type="match status" value="1"/>
</dbReference>
<dbReference type="eggNOG" id="arCOG00196">
    <property type="taxonomic scope" value="Archaea"/>
</dbReference>
<dbReference type="GeneID" id="11970886"/>
<reference evidence="6 7" key="1">
    <citation type="journal article" date="2012" name="J. Bacteriol.">
        <title>Complete genome sequence of a thermophilic methanogen, Methanocella conradii HZ254, isolated from Chinese rice field soil.</title>
        <authorList>
            <person name="Lu Z."/>
            <person name="Lu Y."/>
        </authorList>
    </citation>
    <scope>NUCLEOTIDE SEQUENCE [LARGE SCALE GENOMIC DNA]</scope>
    <source>
        <strain evidence="7">DSM 24694 / JCM 17849 / CGMCC 1.5162 / HZ254</strain>
    </source>
</reference>
<dbReference type="OrthoDB" id="87732at2157"/>
<dbReference type="SUPFAM" id="SSF52540">
    <property type="entry name" value="P-loop containing nucleoside triphosphate hydrolases"/>
    <property type="match status" value="1"/>
</dbReference>
<dbReference type="InterPro" id="IPR003439">
    <property type="entry name" value="ABC_transporter-like_ATP-bd"/>
</dbReference>
<keyword evidence="3" id="KW-0547">Nucleotide-binding</keyword>
<dbReference type="InterPro" id="IPR027417">
    <property type="entry name" value="P-loop_NTPase"/>
</dbReference>
<keyword evidence="4" id="KW-0067">ATP-binding</keyword>
<evidence type="ECO:0000313" key="6">
    <source>
        <dbReference type="EMBL" id="AFC98899.1"/>
    </source>
</evidence>
<name>H8I6K7_METCZ</name>
<dbReference type="Gene3D" id="3.40.50.300">
    <property type="entry name" value="P-loop containing nucleotide triphosphate hydrolases"/>
    <property type="match status" value="1"/>
</dbReference>
<dbReference type="AlphaFoldDB" id="H8I6K7"/>
<feature type="domain" description="ABC transporter" evidence="5">
    <location>
        <begin position="6"/>
        <end position="233"/>
    </location>
</feature>
<evidence type="ECO:0000256" key="3">
    <source>
        <dbReference type="ARBA" id="ARBA00022741"/>
    </source>
</evidence>
<dbReference type="PANTHER" id="PTHR43335:SF4">
    <property type="entry name" value="ABC TRANSPORTER, ATP-BINDING PROTEIN"/>
    <property type="match status" value="1"/>
</dbReference>
<organism evidence="6 7">
    <name type="scientific">Methanocella conradii (strain DSM 24694 / JCM 17849 / CGMCC 1.5162 / HZ254)</name>
    <dbReference type="NCBI Taxonomy" id="1041930"/>
    <lineage>
        <taxon>Archaea</taxon>
        <taxon>Methanobacteriati</taxon>
        <taxon>Methanobacteriota</taxon>
        <taxon>Stenosarchaea group</taxon>
        <taxon>Methanomicrobia</taxon>
        <taxon>Methanocellales</taxon>
        <taxon>Methanocellaceae</taxon>
        <taxon>Methanocella</taxon>
    </lineage>
</organism>
<gene>
    <name evidence="6" type="ordered locus">Mtc_0127</name>
</gene>
<dbReference type="CDD" id="cd03230">
    <property type="entry name" value="ABC_DR_subfamily_A"/>
    <property type="match status" value="1"/>
</dbReference>
<evidence type="ECO:0000259" key="5">
    <source>
        <dbReference type="PROSITE" id="PS50893"/>
    </source>
</evidence>
<evidence type="ECO:0000256" key="4">
    <source>
        <dbReference type="ARBA" id="ARBA00022840"/>
    </source>
</evidence>
<comment type="similarity">
    <text evidence="1">Belongs to the ABC transporter superfamily.</text>
</comment>
<keyword evidence="2" id="KW-0813">Transport</keyword>
<proteinExistence type="inferred from homology"/>
<dbReference type="InterPro" id="IPR003593">
    <property type="entry name" value="AAA+_ATPase"/>
</dbReference>
<dbReference type="HOGENOM" id="CLU_000604_1_2_2"/>
<dbReference type="EMBL" id="CP003243">
    <property type="protein sequence ID" value="AFC98899.1"/>
    <property type="molecule type" value="Genomic_DNA"/>
</dbReference>
<dbReference type="InterPro" id="IPR025302">
    <property type="entry name" value="DrrA1/2-like_C"/>
</dbReference>